<dbReference type="InterPro" id="IPR014039">
    <property type="entry name" value="Transl_elong_EFTs/EF1B_dimer"/>
</dbReference>
<dbReference type="HAMAP" id="MF_00050">
    <property type="entry name" value="EF_Ts"/>
    <property type="match status" value="1"/>
</dbReference>
<proteinExistence type="inferred from homology"/>
<reference evidence="7" key="1">
    <citation type="submission" date="2022-11" db="UniProtKB">
        <authorList>
            <consortium name="WormBaseParasite"/>
        </authorList>
    </citation>
    <scope>IDENTIFICATION</scope>
</reference>
<comment type="function">
    <text evidence="4">Associates with the EF-Tu.GDP complex and induces the exchange of GDP to GTP. It remains bound to the aminoacyl-tRNA.EF-Tu.GTP complex up to the GTP hydrolysis stage on the ribosome.</text>
</comment>
<sequence>MLRLRSLIRYASTGRMCLSADASSASLPKIDKEALKELRQRTGYSYVNCKKALLQFGSERLEDAEKWLRELAAKEGWTKAANLSHRQVKNGLVSVITDGNTAAVVEVNCETDFVTRGTDFRNLVERITRSALLASKEYAATSSASGERFVVKSKPFDSLKSTSGDTSLKEALTSVIGKLGENITVSKVQLIVADPGVALFGYAHPREGTSHVDMGKFVSVVGLRRLCADSFPIEKLGEQICQHVVGMRSETLGPPIVEVEGSNKVERFDGGSSEKVEDSEADEEVQTTEIDESRQVLLHQSFMLNPSQTVYEYVTGHGAKIVDFFRMKLGEYANKNG</sequence>
<dbReference type="PANTHER" id="PTHR11741">
    <property type="entry name" value="ELONGATION FACTOR TS"/>
    <property type="match status" value="1"/>
</dbReference>
<dbReference type="CDD" id="cd14275">
    <property type="entry name" value="UBA_EF-Ts"/>
    <property type="match status" value="1"/>
</dbReference>
<dbReference type="Pfam" id="PF25025">
    <property type="entry name" value="EF-Ts_N"/>
    <property type="match status" value="1"/>
</dbReference>
<dbReference type="InterPro" id="IPR009060">
    <property type="entry name" value="UBA-like_sf"/>
</dbReference>
<keyword evidence="2 4" id="KW-0251">Elongation factor</keyword>
<comment type="subcellular location">
    <subcellularLocation>
        <location evidence="4">Mitochondrion</location>
    </subcellularLocation>
</comment>
<dbReference type="Proteomes" id="UP000887569">
    <property type="component" value="Unplaced"/>
</dbReference>
<comment type="similarity">
    <text evidence="1 4">Belongs to the EF-Ts family.</text>
</comment>
<protein>
    <recommendedName>
        <fullName evidence="4">Elongation factor Ts, mitochondrial</fullName>
        <shortName evidence="4">EF-Ts</shortName>
        <shortName evidence="4">EF-TsMt</shortName>
    </recommendedName>
</protein>
<dbReference type="SUPFAM" id="SSF46934">
    <property type="entry name" value="UBA-like"/>
    <property type="match status" value="1"/>
</dbReference>
<evidence type="ECO:0000256" key="1">
    <source>
        <dbReference type="ARBA" id="ARBA00005532"/>
    </source>
</evidence>
<evidence type="ECO:0000256" key="4">
    <source>
        <dbReference type="HAMAP-Rule" id="MF_03135"/>
    </source>
</evidence>
<dbReference type="PANTHER" id="PTHR11741:SF0">
    <property type="entry name" value="ELONGATION FACTOR TS, MITOCHONDRIAL"/>
    <property type="match status" value="1"/>
</dbReference>
<evidence type="ECO:0000313" key="6">
    <source>
        <dbReference type="Proteomes" id="UP000887569"/>
    </source>
</evidence>
<dbReference type="PROSITE" id="PS01127">
    <property type="entry name" value="EF_TS_2"/>
    <property type="match status" value="1"/>
</dbReference>
<dbReference type="Gene3D" id="3.30.479.20">
    <property type="entry name" value="Elongation factor Ts, dimerisation domain"/>
    <property type="match status" value="2"/>
</dbReference>
<dbReference type="GO" id="GO:0070125">
    <property type="term" value="P:mitochondrial translational elongation"/>
    <property type="evidence" value="ECO:0007669"/>
    <property type="project" value="TreeGrafter"/>
</dbReference>
<keyword evidence="3 4" id="KW-0648">Protein biosynthesis</keyword>
<dbReference type="InterPro" id="IPR036402">
    <property type="entry name" value="EF-Ts_dimer_sf"/>
</dbReference>
<dbReference type="Pfam" id="PF00889">
    <property type="entry name" value="EF_TS"/>
    <property type="match status" value="1"/>
</dbReference>
<dbReference type="WBParaSite" id="PgR003_g058_t01">
    <property type="protein sequence ID" value="PgR003_g058_t01"/>
    <property type="gene ID" value="PgR003_g058"/>
</dbReference>
<dbReference type="SUPFAM" id="SSF54713">
    <property type="entry name" value="Elongation factor Ts (EF-Ts), dimerisation domain"/>
    <property type="match status" value="2"/>
</dbReference>
<dbReference type="GO" id="GO:0003746">
    <property type="term" value="F:translation elongation factor activity"/>
    <property type="evidence" value="ECO:0007669"/>
    <property type="project" value="UniProtKB-UniRule"/>
</dbReference>
<keyword evidence="4" id="KW-0496">Mitochondrion</keyword>
<dbReference type="GO" id="GO:0005739">
    <property type="term" value="C:mitochondrion"/>
    <property type="evidence" value="ECO:0007669"/>
    <property type="project" value="UniProtKB-SubCell"/>
</dbReference>
<name>A0A915A8L8_PARUN</name>
<keyword evidence="6" id="KW-1185">Reference proteome</keyword>
<dbReference type="AlphaFoldDB" id="A0A915A8L8"/>
<evidence type="ECO:0000256" key="2">
    <source>
        <dbReference type="ARBA" id="ARBA00022768"/>
    </source>
</evidence>
<dbReference type="InterPro" id="IPR001816">
    <property type="entry name" value="Transl_elong_EFTs/EF1B"/>
</dbReference>
<dbReference type="Gene3D" id="1.10.8.10">
    <property type="entry name" value="DNA helicase RuvA subunit, C-terminal domain"/>
    <property type="match status" value="1"/>
</dbReference>
<organism evidence="6 7">
    <name type="scientific">Parascaris univalens</name>
    <name type="common">Nematode worm</name>
    <dbReference type="NCBI Taxonomy" id="6257"/>
    <lineage>
        <taxon>Eukaryota</taxon>
        <taxon>Metazoa</taxon>
        <taxon>Ecdysozoa</taxon>
        <taxon>Nematoda</taxon>
        <taxon>Chromadorea</taxon>
        <taxon>Rhabditida</taxon>
        <taxon>Spirurina</taxon>
        <taxon>Ascaridomorpha</taxon>
        <taxon>Ascaridoidea</taxon>
        <taxon>Ascarididae</taxon>
        <taxon>Parascaris</taxon>
    </lineage>
</organism>
<evidence type="ECO:0000313" key="7">
    <source>
        <dbReference type="WBParaSite" id="PgR003_g058_t01"/>
    </source>
</evidence>
<accession>A0A915A8L8</accession>
<dbReference type="InterPro" id="IPR018101">
    <property type="entry name" value="Transl_elong_Ts_CS"/>
</dbReference>
<feature type="domain" description="Translation elongation factor EFTs/EF1B dimerisation" evidence="5">
    <location>
        <begin position="102"/>
        <end position="331"/>
    </location>
</feature>
<evidence type="ECO:0000259" key="5">
    <source>
        <dbReference type="Pfam" id="PF00889"/>
    </source>
</evidence>
<evidence type="ECO:0000256" key="3">
    <source>
        <dbReference type="ARBA" id="ARBA00022917"/>
    </source>
</evidence>